<evidence type="ECO:0000256" key="5">
    <source>
        <dbReference type="ARBA" id="ARBA00022605"/>
    </source>
</evidence>
<reference evidence="14" key="1">
    <citation type="submission" date="2023-01" db="EMBL/GenBank/DDBJ databases">
        <title>Key to firefly adult light organ development and bioluminescence: homeobox transcription factors regulate luciferase expression and transportation to peroxisome.</title>
        <authorList>
            <person name="Fu X."/>
        </authorList>
    </citation>
    <scope>NUCLEOTIDE SEQUENCE [LARGE SCALE GENOMIC DNA]</scope>
</reference>
<dbReference type="FunFam" id="2.60.120.10:FF:000099">
    <property type="entry name" value="1,2-dihydroxy-3-keto-5-methylthiopentene dioxygenase"/>
    <property type="match status" value="1"/>
</dbReference>
<dbReference type="AlphaFoldDB" id="A0AAN7PKJ9"/>
<dbReference type="EMBL" id="JARPUR010000002">
    <property type="protein sequence ID" value="KAK4882636.1"/>
    <property type="molecule type" value="Genomic_DNA"/>
</dbReference>
<evidence type="ECO:0000256" key="8">
    <source>
        <dbReference type="ARBA" id="ARBA00023002"/>
    </source>
</evidence>
<keyword evidence="5" id="KW-0028">Amino-acid biosynthesis</keyword>
<dbReference type="GO" id="GO:0010309">
    <property type="term" value="F:acireductone dioxygenase [iron(II)-requiring] activity"/>
    <property type="evidence" value="ECO:0007669"/>
    <property type="project" value="UniProtKB-EC"/>
</dbReference>
<dbReference type="Gene3D" id="2.60.120.10">
    <property type="entry name" value="Jelly Rolls"/>
    <property type="match status" value="1"/>
</dbReference>
<organism evidence="13 14">
    <name type="scientific">Aquatica leii</name>
    <dbReference type="NCBI Taxonomy" id="1421715"/>
    <lineage>
        <taxon>Eukaryota</taxon>
        <taxon>Metazoa</taxon>
        <taxon>Ecdysozoa</taxon>
        <taxon>Arthropoda</taxon>
        <taxon>Hexapoda</taxon>
        <taxon>Insecta</taxon>
        <taxon>Pterygota</taxon>
        <taxon>Neoptera</taxon>
        <taxon>Endopterygota</taxon>
        <taxon>Coleoptera</taxon>
        <taxon>Polyphaga</taxon>
        <taxon>Elateriformia</taxon>
        <taxon>Elateroidea</taxon>
        <taxon>Lampyridae</taxon>
        <taxon>Luciolinae</taxon>
        <taxon>Aquatica</taxon>
    </lineage>
</organism>
<keyword evidence="14" id="KW-1185">Reference proteome</keyword>
<keyword evidence="6" id="KW-0479">Metal-binding</keyword>
<comment type="cofactor">
    <cofactor evidence="2">
        <name>Fe(2+)</name>
        <dbReference type="ChEBI" id="CHEBI:29033"/>
    </cofactor>
</comment>
<evidence type="ECO:0000256" key="6">
    <source>
        <dbReference type="ARBA" id="ARBA00022723"/>
    </source>
</evidence>
<name>A0AAN7PKJ9_9COLE</name>
<evidence type="ECO:0000313" key="14">
    <source>
        <dbReference type="Proteomes" id="UP001353858"/>
    </source>
</evidence>
<dbReference type="GO" id="GO:0009086">
    <property type="term" value="P:methionine biosynthetic process"/>
    <property type="evidence" value="ECO:0007669"/>
    <property type="project" value="UniProtKB-KW"/>
</dbReference>
<dbReference type="SUPFAM" id="SSF51182">
    <property type="entry name" value="RmlC-like cupins"/>
    <property type="match status" value="1"/>
</dbReference>
<keyword evidence="4" id="KW-0533">Nickel</keyword>
<evidence type="ECO:0000313" key="13">
    <source>
        <dbReference type="EMBL" id="KAK4882636.1"/>
    </source>
</evidence>
<proteinExistence type="predicted"/>
<keyword evidence="7" id="KW-0223">Dioxygenase</keyword>
<evidence type="ECO:0000256" key="12">
    <source>
        <dbReference type="ARBA" id="ARBA00039005"/>
    </source>
</evidence>
<keyword evidence="9" id="KW-0408">Iron</keyword>
<dbReference type="PANTHER" id="PTHR23418:SF0">
    <property type="entry name" value="ACIREDUCTONE DIOXYGENASE"/>
    <property type="match status" value="1"/>
</dbReference>
<dbReference type="InterPro" id="IPR014710">
    <property type="entry name" value="RmlC-like_jellyroll"/>
</dbReference>
<dbReference type="GO" id="GO:0046872">
    <property type="term" value="F:metal ion binding"/>
    <property type="evidence" value="ECO:0007669"/>
    <property type="project" value="UniProtKB-KW"/>
</dbReference>
<accession>A0AAN7PKJ9</accession>
<dbReference type="PANTHER" id="PTHR23418">
    <property type="entry name" value="ACIREDUCTONE DIOXYGENASE"/>
    <property type="match status" value="1"/>
</dbReference>
<dbReference type="InterPro" id="IPR004313">
    <property type="entry name" value="ARD"/>
</dbReference>
<dbReference type="EC" id="1.13.11.54" evidence="12"/>
<keyword evidence="3" id="KW-0963">Cytoplasm</keyword>
<evidence type="ECO:0000256" key="2">
    <source>
        <dbReference type="ARBA" id="ARBA00001954"/>
    </source>
</evidence>
<evidence type="ECO:0000256" key="3">
    <source>
        <dbReference type="ARBA" id="ARBA00022490"/>
    </source>
</evidence>
<evidence type="ECO:0000256" key="7">
    <source>
        <dbReference type="ARBA" id="ARBA00022964"/>
    </source>
</evidence>
<evidence type="ECO:0000256" key="1">
    <source>
        <dbReference type="ARBA" id="ARBA00000428"/>
    </source>
</evidence>
<evidence type="ECO:0000256" key="10">
    <source>
        <dbReference type="ARBA" id="ARBA00023167"/>
    </source>
</evidence>
<evidence type="ECO:0000256" key="9">
    <source>
        <dbReference type="ARBA" id="ARBA00023004"/>
    </source>
</evidence>
<dbReference type="CDD" id="cd02232">
    <property type="entry name" value="cupin_ARD"/>
    <property type="match status" value="1"/>
</dbReference>
<gene>
    <name evidence="13" type="ORF">RN001_005955</name>
</gene>
<sequence>MTLLFLIKKYSGSQLNVDTYKADGLLDKIRIQRHYTYEDEVVCTKEALPEYEKTMQKFFTEHLHPDEEIRFILDGSGYFDVRDKNDEWIRIEATTGDMLVIPRGIYHRFTLDMKDFIKAKRLFSGDTPVWTAFFRPADDMQCRKDYLERMKAGFTAPLIK</sequence>
<evidence type="ECO:0000256" key="11">
    <source>
        <dbReference type="ARBA" id="ARBA00023242"/>
    </source>
</evidence>
<keyword evidence="8" id="KW-0560">Oxidoreductase</keyword>
<comment type="catalytic activity">
    <reaction evidence="1">
        <text>1,2-dihydroxy-5-(methylsulfanyl)pent-1-en-3-one + O2 = 4-methylsulfanyl-2-oxobutanoate + formate + 2 H(+)</text>
        <dbReference type="Rhea" id="RHEA:24504"/>
        <dbReference type="ChEBI" id="CHEBI:15378"/>
        <dbReference type="ChEBI" id="CHEBI:15379"/>
        <dbReference type="ChEBI" id="CHEBI:15740"/>
        <dbReference type="ChEBI" id="CHEBI:16723"/>
        <dbReference type="ChEBI" id="CHEBI:49252"/>
        <dbReference type="EC" id="1.13.11.54"/>
    </reaction>
</comment>
<comment type="caution">
    <text evidence="13">The sequence shown here is derived from an EMBL/GenBank/DDBJ whole genome shotgun (WGS) entry which is preliminary data.</text>
</comment>
<protein>
    <recommendedName>
        <fullName evidence="12">acireductone dioxygenase (Fe(2+)-requiring)</fullName>
        <ecNumber evidence="12">1.13.11.54</ecNumber>
    </recommendedName>
</protein>
<keyword evidence="11" id="KW-0539">Nucleus</keyword>
<dbReference type="Proteomes" id="UP001353858">
    <property type="component" value="Unassembled WGS sequence"/>
</dbReference>
<dbReference type="Pfam" id="PF03079">
    <property type="entry name" value="ARD"/>
    <property type="match status" value="1"/>
</dbReference>
<keyword evidence="10" id="KW-0486">Methionine biosynthesis</keyword>
<dbReference type="InterPro" id="IPR011051">
    <property type="entry name" value="RmlC_Cupin_sf"/>
</dbReference>
<evidence type="ECO:0000256" key="4">
    <source>
        <dbReference type="ARBA" id="ARBA00022596"/>
    </source>
</evidence>